<dbReference type="GO" id="GO:0008320">
    <property type="term" value="F:protein transmembrane transporter activity"/>
    <property type="evidence" value="ECO:0007669"/>
    <property type="project" value="UniProtKB-UniRule"/>
</dbReference>
<dbReference type="GO" id="GO:0033281">
    <property type="term" value="C:TAT protein transport complex"/>
    <property type="evidence" value="ECO:0007669"/>
    <property type="project" value="UniProtKB-UniRule"/>
</dbReference>
<dbReference type="InterPro" id="IPR006312">
    <property type="entry name" value="TatA/E"/>
</dbReference>
<sequence length="67" mass="7195">MVIGLISSMELLLVIVVALVVFGGSRLAGVGKSLGQSVREFKEEVSQDKEPSSDHEAEADEQKGHEK</sequence>
<evidence type="ECO:0000313" key="11">
    <source>
        <dbReference type="EMBL" id="SDD10564.1"/>
    </source>
</evidence>
<keyword evidence="2 9" id="KW-0813">Transport</keyword>
<dbReference type="EMBL" id="FNAF01000001">
    <property type="protein sequence ID" value="SDD10564.1"/>
    <property type="molecule type" value="Genomic_DNA"/>
</dbReference>
<evidence type="ECO:0000256" key="2">
    <source>
        <dbReference type="ARBA" id="ARBA00022448"/>
    </source>
</evidence>
<dbReference type="InterPro" id="IPR003369">
    <property type="entry name" value="TatA/B/E"/>
</dbReference>
<name>A0A1G6S1L9_PEPNI</name>
<feature type="region of interest" description="Disordered" evidence="10">
    <location>
        <begin position="41"/>
        <end position="67"/>
    </location>
</feature>
<dbReference type="GO" id="GO:0043953">
    <property type="term" value="P:protein transport by the Tat complex"/>
    <property type="evidence" value="ECO:0007669"/>
    <property type="project" value="UniProtKB-UniRule"/>
</dbReference>
<dbReference type="Proteomes" id="UP000198995">
    <property type="component" value="Unassembled WGS sequence"/>
</dbReference>
<dbReference type="HAMAP" id="MF_00236">
    <property type="entry name" value="TatA_E"/>
    <property type="match status" value="1"/>
</dbReference>
<keyword evidence="4 9" id="KW-0812">Transmembrane</keyword>
<organism evidence="11 12">
    <name type="scientific">Peptococcus niger</name>
    <dbReference type="NCBI Taxonomy" id="2741"/>
    <lineage>
        <taxon>Bacteria</taxon>
        <taxon>Bacillati</taxon>
        <taxon>Bacillota</taxon>
        <taxon>Clostridia</taxon>
        <taxon>Eubacteriales</taxon>
        <taxon>Peptococcaceae</taxon>
        <taxon>Peptococcus</taxon>
    </lineage>
</organism>
<reference evidence="11 12" key="1">
    <citation type="submission" date="2016-10" db="EMBL/GenBank/DDBJ databases">
        <authorList>
            <person name="de Groot N.N."/>
        </authorList>
    </citation>
    <scope>NUCLEOTIDE SEQUENCE [LARGE SCALE GENOMIC DNA]</scope>
    <source>
        <strain evidence="11 12">DSM 20475</strain>
    </source>
</reference>
<evidence type="ECO:0000256" key="10">
    <source>
        <dbReference type="SAM" id="MobiDB-lite"/>
    </source>
</evidence>
<evidence type="ECO:0000256" key="1">
    <source>
        <dbReference type="ARBA" id="ARBA00004162"/>
    </source>
</evidence>
<comment type="subunit">
    <text evidence="9">Forms a complex with TatC.</text>
</comment>
<dbReference type="AlphaFoldDB" id="A0A1G6S1L9"/>
<evidence type="ECO:0000256" key="8">
    <source>
        <dbReference type="ARBA" id="ARBA00023136"/>
    </source>
</evidence>
<evidence type="ECO:0000256" key="3">
    <source>
        <dbReference type="ARBA" id="ARBA00022475"/>
    </source>
</evidence>
<keyword evidence="5 9" id="KW-0653">Protein transport</keyword>
<evidence type="ECO:0000256" key="6">
    <source>
        <dbReference type="ARBA" id="ARBA00022989"/>
    </source>
</evidence>
<evidence type="ECO:0000256" key="9">
    <source>
        <dbReference type="HAMAP-Rule" id="MF_00236"/>
    </source>
</evidence>
<evidence type="ECO:0000256" key="4">
    <source>
        <dbReference type="ARBA" id="ARBA00022692"/>
    </source>
</evidence>
<dbReference type="Gene3D" id="1.20.5.3310">
    <property type="match status" value="1"/>
</dbReference>
<keyword evidence="6 9" id="KW-1133">Transmembrane helix</keyword>
<dbReference type="Pfam" id="PF02416">
    <property type="entry name" value="TatA_B_E"/>
    <property type="match status" value="1"/>
</dbReference>
<evidence type="ECO:0000256" key="5">
    <source>
        <dbReference type="ARBA" id="ARBA00022927"/>
    </source>
</evidence>
<gene>
    <name evidence="9" type="primary">tatA</name>
    <name evidence="11" type="ORF">SAMN04489866_101190</name>
</gene>
<evidence type="ECO:0000256" key="7">
    <source>
        <dbReference type="ARBA" id="ARBA00023010"/>
    </source>
</evidence>
<keyword evidence="8 9" id="KW-0472">Membrane</keyword>
<keyword evidence="12" id="KW-1185">Reference proteome</keyword>
<comment type="subcellular location">
    <subcellularLocation>
        <location evidence="1 9">Cell membrane</location>
        <topology evidence="1 9">Single-pass membrane protein</topology>
    </subcellularLocation>
</comment>
<comment type="similarity">
    <text evidence="9">Belongs to the TatA/E family.</text>
</comment>
<keyword evidence="3 9" id="KW-1003">Cell membrane</keyword>
<keyword evidence="7 9" id="KW-0811">Translocation</keyword>
<evidence type="ECO:0000313" key="12">
    <source>
        <dbReference type="Proteomes" id="UP000198995"/>
    </source>
</evidence>
<protein>
    <recommendedName>
        <fullName evidence="9">Sec-independent protein translocase protein TatA</fullName>
    </recommendedName>
</protein>
<dbReference type="PANTHER" id="PTHR42982">
    <property type="entry name" value="SEC-INDEPENDENT PROTEIN TRANSLOCASE PROTEIN TATA"/>
    <property type="match status" value="1"/>
</dbReference>
<accession>A0A1G6S1L9</accession>
<dbReference type="STRING" id="2741.SAMN04489866_101190"/>
<dbReference type="RefSeq" id="WP_242868922.1">
    <property type="nucleotide sequence ID" value="NZ_FNAF01000001.1"/>
</dbReference>
<comment type="function">
    <text evidence="9">Part of the twin-arginine translocation (Tat) system that transports large folded proteins containing a characteristic twin-arginine motif in their signal peptide across membranes. TatA could form the protein-conducting channel of the Tat system.</text>
</comment>
<dbReference type="PANTHER" id="PTHR42982:SF1">
    <property type="entry name" value="SEC-INDEPENDENT PROTEIN TRANSLOCASE PROTEIN TATA"/>
    <property type="match status" value="1"/>
</dbReference>
<proteinExistence type="inferred from homology"/>